<dbReference type="Pfam" id="PF10230">
    <property type="entry name" value="LIDHydrolase"/>
    <property type="match status" value="1"/>
</dbReference>
<reference evidence="10 11" key="1">
    <citation type="journal article" date="2018" name="Gigascience">
        <title>Genomes of trombidid mites reveal novel predicted allergens and laterally-transferred genes associated with secondary metabolism.</title>
        <authorList>
            <person name="Dong X."/>
            <person name="Chaisiri K."/>
            <person name="Xia D."/>
            <person name="Armstrong S.D."/>
            <person name="Fang Y."/>
            <person name="Donnelly M.J."/>
            <person name="Kadowaki T."/>
            <person name="McGarry J.W."/>
            <person name="Darby A.C."/>
            <person name="Makepeace B.L."/>
        </authorList>
    </citation>
    <scope>NUCLEOTIDE SEQUENCE [LARGE SCALE GENOMIC DNA]</scope>
    <source>
        <strain evidence="10">UoL-UT</strain>
    </source>
</reference>
<dbReference type="Gene3D" id="3.40.50.1820">
    <property type="entry name" value="alpha/beta hydrolase"/>
    <property type="match status" value="1"/>
</dbReference>
<evidence type="ECO:0000313" key="11">
    <source>
        <dbReference type="Proteomes" id="UP000288716"/>
    </source>
</evidence>
<organism evidence="10 11">
    <name type="scientific">Leptotrombidium deliense</name>
    <dbReference type="NCBI Taxonomy" id="299467"/>
    <lineage>
        <taxon>Eukaryota</taxon>
        <taxon>Metazoa</taxon>
        <taxon>Ecdysozoa</taxon>
        <taxon>Arthropoda</taxon>
        <taxon>Chelicerata</taxon>
        <taxon>Arachnida</taxon>
        <taxon>Acari</taxon>
        <taxon>Acariformes</taxon>
        <taxon>Trombidiformes</taxon>
        <taxon>Prostigmata</taxon>
        <taxon>Anystina</taxon>
        <taxon>Parasitengona</taxon>
        <taxon>Trombiculoidea</taxon>
        <taxon>Trombiculidae</taxon>
        <taxon>Leptotrombidium</taxon>
    </lineage>
</organism>
<dbReference type="PANTHER" id="PTHR13390">
    <property type="entry name" value="LIPASE"/>
    <property type="match status" value="1"/>
</dbReference>
<dbReference type="EMBL" id="NCKV01000649">
    <property type="protein sequence ID" value="RWS30083.1"/>
    <property type="molecule type" value="Genomic_DNA"/>
</dbReference>
<keyword evidence="9" id="KW-1133">Transmembrane helix</keyword>
<keyword evidence="9" id="KW-0472">Membrane</keyword>
<gene>
    <name evidence="10" type="ORF">B4U80_12679</name>
</gene>
<comment type="caution">
    <text evidence="10">The sequence shown here is derived from an EMBL/GenBank/DDBJ whole genome shotgun (WGS) entry which is preliminary data.</text>
</comment>
<name>A0A443SRE0_9ACAR</name>
<dbReference type="Proteomes" id="UP000288716">
    <property type="component" value="Unassembled WGS sequence"/>
</dbReference>
<dbReference type="OrthoDB" id="448051at2759"/>
<sequence>MDENVFNGFKELFLEVNQVETHVIQYGLSDVLSRIPDSKNSKKSVLSKHKDVILFIPGNPGTVEFYKYFLELLHTKLKIPVIGVSHAGHVSIPQCFQTTKRMLFLKYNYLDYFLFAFIAQEDCRSVNSQILHKLLFIENYIPKNVNLILIGHSLGAYIILEMLKTIGDGRNVTRNVLVFPVIERLYNLTRAKVFAVLFALLYFPILILVFFLNFFTEKWKQRIVKFVIENIYKMDNYPECILHAGLNSFNTTVIKNVIALFYSEINQIRELQDSNIAGHINTVSLMYGGIDPWCPRSYYEEIRKRFPTADITLPFEIIPHAFVANRKSTDFVANAVCQNIKKTVK</sequence>
<evidence type="ECO:0000313" key="10">
    <source>
        <dbReference type="EMBL" id="RWS30083.1"/>
    </source>
</evidence>
<evidence type="ECO:0000256" key="3">
    <source>
        <dbReference type="ARBA" id="ARBA00019242"/>
    </source>
</evidence>
<evidence type="ECO:0000256" key="1">
    <source>
        <dbReference type="ARBA" id="ARBA00004502"/>
    </source>
</evidence>
<evidence type="ECO:0000256" key="8">
    <source>
        <dbReference type="ARBA" id="ARBA00049527"/>
    </source>
</evidence>
<protein>
    <recommendedName>
        <fullName evidence="3">Lipid droplet-associated hydrolase</fullName>
        <ecNumber evidence="7">3.1.1.13</ecNumber>
    </recommendedName>
    <alternativeName>
        <fullName evidence="6">Lipid droplet-associated serine hydrolase</fullName>
    </alternativeName>
</protein>
<dbReference type="SUPFAM" id="SSF53474">
    <property type="entry name" value="alpha/beta-Hydrolases"/>
    <property type="match status" value="1"/>
</dbReference>
<dbReference type="STRING" id="299467.A0A443SRE0"/>
<dbReference type="EC" id="3.1.1.13" evidence="7"/>
<dbReference type="GO" id="GO:0004771">
    <property type="term" value="F:sterol ester esterase activity"/>
    <property type="evidence" value="ECO:0007669"/>
    <property type="project" value="UniProtKB-EC"/>
</dbReference>
<evidence type="ECO:0000256" key="5">
    <source>
        <dbReference type="ARBA" id="ARBA00022801"/>
    </source>
</evidence>
<dbReference type="GO" id="GO:0005811">
    <property type="term" value="C:lipid droplet"/>
    <property type="evidence" value="ECO:0007669"/>
    <property type="project" value="UniProtKB-SubCell"/>
</dbReference>
<dbReference type="PANTHER" id="PTHR13390:SF0">
    <property type="entry name" value="LIPID DROPLET-ASSOCIATED HYDROLASE"/>
    <property type="match status" value="1"/>
</dbReference>
<comment type="catalytic activity">
    <reaction evidence="8">
        <text>a cholesterol ester + H2O = cholesterol + a fatty acid + H(+)</text>
        <dbReference type="Rhea" id="RHEA:36403"/>
        <dbReference type="ChEBI" id="CHEBI:15377"/>
        <dbReference type="ChEBI" id="CHEBI:15378"/>
        <dbReference type="ChEBI" id="CHEBI:16113"/>
        <dbReference type="ChEBI" id="CHEBI:17002"/>
        <dbReference type="ChEBI" id="CHEBI:28868"/>
        <dbReference type="EC" id="3.1.1.13"/>
    </reaction>
    <physiologicalReaction direction="left-to-right" evidence="8">
        <dbReference type="Rhea" id="RHEA:36404"/>
    </physiologicalReaction>
</comment>
<dbReference type="InterPro" id="IPR029058">
    <property type="entry name" value="AB_hydrolase_fold"/>
</dbReference>
<dbReference type="AlphaFoldDB" id="A0A443SRE0"/>
<evidence type="ECO:0000256" key="4">
    <source>
        <dbReference type="ARBA" id="ARBA00022677"/>
    </source>
</evidence>
<proteinExistence type="inferred from homology"/>
<keyword evidence="11" id="KW-1185">Reference proteome</keyword>
<keyword evidence="5 10" id="KW-0378">Hydrolase</keyword>
<feature type="transmembrane region" description="Helical" evidence="9">
    <location>
        <begin position="193"/>
        <end position="215"/>
    </location>
</feature>
<accession>A0A443SRE0</accession>
<evidence type="ECO:0000256" key="6">
    <source>
        <dbReference type="ARBA" id="ARBA00031924"/>
    </source>
</evidence>
<keyword evidence="9" id="KW-0812">Transmembrane</keyword>
<dbReference type="GO" id="GO:0019915">
    <property type="term" value="P:lipid storage"/>
    <property type="evidence" value="ECO:0007669"/>
    <property type="project" value="InterPro"/>
</dbReference>
<evidence type="ECO:0000256" key="7">
    <source>
        <dbReference type="ARBA" id="ARBA00039150"/>
    </source>
</evidence>
<keyword evidence="4" id="KW-0551">Lipid droplet</keyword>
<evidence type="ECO:0000256" key="2">
    <source>
        <dbReference type="ARBA" id="ARBA00008300"/>
    </source>
</evidence>
<dbReference type="InterPro" id="IPR019363">
    <property type="entry name" value="LDAH"/>
</dbReference>
<evidence type="ECO:0000256" key="9">
    <source>
        <dbReference type="SAM" id="Phobius"/>
    </source>
</evidence>
<comment type="subcellular location">
    <subcellularLocation>
        <location evidence="1">Lipid droplet</location>
    </subcellularLocation>
</comment>
<dbReference type="VEuPathDB" id="VectorBase:LDEU001956"/>
<comment type="similarity">
    <text evidence="2">Belongs to the AB hydrolase superfamily. LDAH family.</text>
</comment>